<proteinExistence type="inferred from homology"/>
<protein>
    <recommendedName>
        <fullName evidence="8">Tat pathway signal sequence</fullName>
    </recommendedName>
</protein>
<evidence type="ECO:0000256" key="4">
    <source>
        <dbReference type="SAM" id="MobiDB-lite"/>
    </source>
</evidence>
<comment type="pathway">
    <text evidence="1">Mycotoxin biosynthesis.</text>
</comment>
<feature type="compositionally biased region" description="Basic residues" evidence="4">
    <location>
        <begin position="252"/>
        <end position="263"/>
    </location>
</feature>
<accession>A0A3D8S0I9</accession>
<gene>
    <name evidence="6" type="ORF">BP6252_04447</name>
</gene>
<comment type="caution">
    <text evidence="6">The sequence shown here is derived from an EMBL/GenBank/DDBJ whole genome shotgun (WGS) entry which is preliminary data.</text>
</comment>
<keyword evidence="5" id="KW-1133">Transmembrane helix</keyword>
<keyword evidence="5" id="KW-0812">Transmembrane</keyword>
<dbReference type="Pfam" id="PF11807">
    <property type="entry name" value="UstYa"/>
    <property type="match status" value="1"/>
</dbReference>
<dbReference type="OrthoDB" id="3687641at2759"/>
<evidence type="ECO:0000313" key="6">
    <source>
        <dbReference type="EMBL" id="RDW79809.1"/>
    </source>
</evidence>
<evidence type="ECO:0000256" key="2">
    <source>
        <dbReference type="ARBA" id="ARBA00023002"/>
    </source>
</evidence>
<evidence type="ECO:0008006" key="8">
    <source>
        <dbReference type="Google" id="ProtNLM"/>
    </source>
</evidence>
<keyword evidence="7" id="KW-1185">Reference proteome</keyword>
<dbReference type="Proteomes" id="UP000256645">
    <property type="component" value="Unassembled WGS sequence"/>
</dbReference>
<evidence type="ECO:0000313" key="7">
    <source>
        <dbReference type="Proteomes" id="UP000256645"/>
    </source>
</evidence>
<dbReference type="STRING" id="1849047.A0A3D8S0I9"/>
<dbReference type="InterPro" id="IPR021765">
    <property type="entry name" value="UstYa-like"/>
</dbReference>
<evidence type="ECO:0000256" key="1">
    <source>
        <dbReference type="ARBA" id="ARBA00004685"/>
    </source>
</evidence>
<dbReference type="GO" id="GO:0016491">
    <property type="term" value="F:oxidoreductase activity"/>
    <property type="evidence" value="ECO:0007669"/>
    <property type="project" value="UniProtKB-KW"/>
</dbReference>
<feature type="region of interest" description="Disordered" evidence="4">
    <location>
        <begin position="246"/>
        <end position="269"/>
    </location>
</feature>
<sequence length="269" mass="29806">MGSIFNSHRYESVDSSISSKEGLEYMSSTSGVHLTKRQLITSIIGVVALTSLTSISGFAVWQARLGDHDDFAHNAVFGHTPAYHSVFENDVRFVNSDPHDGKWDSGPSIETSTPWDELYAGAWIEIAHPAKYGLSGGLPVSQFYNNSLSPESQAFVPSMFHQIHCVGELKHAFTEVEQGKAISSPEHVTHCIEYLRQVVLCFGDLTLERPEFVKEHSYKGTSGWGAAHQCRDWTNVRSFPRPDFSDAARQAAHSHTHSHPHPHTHPDSG</sequence>
<dbReference type="PANTHER" id="PTHR33365:SF11">
    <property type="entry name" value="TAT PATHWAY SIGNAL SEQUENCE"/>
    <property type="match status" value="1"/>
</dbReference>
<evidence type="ECO:0000256" key="3">
    <source>
        <dbReference type="ARBA" id="ARBA00035112"/>
    </source>
</evidence>
<feature type="transmembrane region" description="Helical" evidence="5">
    <location>
        <begin position="39"/>
        <end position="61"/>
    </location>
</feature>
<dbReference type="PANTHER" id="PTHR33365">
    <property type="entry name" value="YALI0B05434P"/>
    <property type="match status" value="1"/>
</dbReference>
<dbReference type="EMBL" id="PDLM01000004">
    <property type="protein sequence ID" value="RDW79809.1"/>
    <property type="molecule type" value="Genomic_DNA"/>
</dbReference>
<name>A0A3D8S0I9_9HELO</name>
<evidence type="ECO:0000256" key="5">
    <source>
        <dbReference type="SAM" id="Phobius"/>
    </source>
</evidence>
<dbReference type="GO" id="GO:0043386">
    <property type="term" value="P:mycotoxin biosynthetic process"/>
    <property type="evidence" value="ECO:0007669"/>
    <property type="project" value="InterPro"/>
</dbReference>
<reference evidence="6 7" key="1">
    <citation type="journal article" date="2018" name="IMA Fungus">
        <title>IMA Genome-F 9: Draft genome sequence of Annulohypoxylon stygium, Aspergillus mulundensis, Berkeleyomyces basicola (syn. Thielaviopsis basicola), Ceratocystis smalleyi, two Cercospora beticola strains, Coleophoma cylindrospora, Fusarium fracticaudum, Phialophora cf. hyalina, and Morchella septimelata.</title>
        <authorList>
            <person name="Wingfield B.D."/>
            <person name="Bills G.F."/>
            <person name="Dong Y."/>
            <person name="Huang W."/>
            <person name="Nel W.J."/>
            <person name="Swalarsk-Parry B.S."/>
            <person name="Vaghefi N."/>
            <person name="Wilken P.M."/>
            <person name="An Z."/>
            <person name="de Beer Z.W."/>
            <person name="De Vos L."/>
            <person name="Chen L."/>
            <person name="Duong T.A."/>
            <person name="Gao Y."/>
            <person name="Hammerbacher A."/>
            <person name="Kikkert J.R."/>
            <person name="Li Y."/>
            <person name="Li H."/>
            <person name="Li K."/>
            <person name="Li Q."/>
            <person name="Liu X."/>
            <person name="Ma X."/>
            <person name="Naidoo K."/>
            <person name="Pethybridge S.J."/>
            <person name="Sun J."/>
            <person name="Steenkamp E.T."/>
            <person name="van der Nest M.A."/>
            <person name="van Wyk S."/>
            <person name="Wingfield M.J."/>
            <person name="Xiong C."/>
            <person name="Yue Q."/>
            <person name="Zhang X."/>
        </authorList>
    </citation>
    <scope>NUCLEOTIDE SEQUENCE [LARGE SCALE GENOMIC DNA]</scope>
    <source>
        <strain evidence="6 7">BP6252</strain>
    </source>
</reference>
<keyword evidence="2" id="KW-0560">Oxidoreductase</keyword>
<keyword evidence="5" id="KW-0472">Membrane</keyword>
<comment type="similarity">
    <text evidence="3">Belongs to the ustYa family.</text>
</comment>
<dbReference type="AlphaFoldDB" id="A0A3D8S0I9"/>
<organism evidence="6 7">
    <name type="scientific">Coleophoma cylindrospora</name>
    <dbReference type="NCBI Taxonomy" id="1849047"/>
    <lineage>
        <taxon>Eukaryota</taxon>
        <taxon>Fungi</taxon>
        <taxon>Dikarya</taxon>
        <taxon>Ascomycota</taxon>
        <taxon>Pezizomycotina</taxon>
        <taxon>Leotiomycetes</taxon>
        <taxon>Helotiales</taxon>
        <taxon>Dermateaceae</taxon>
        <taxon>Coleophoma</taxon>
    </lineage>
</organism>